<keyword evidence="1" id="KW-0812">Transmembrane</keyword>
<evidence type="ECO:0000313" key="3">
    <source>
        <dbReference type="Proteomes" id="UP001595462"/>
    </source>
</evidence>
<proteinExistence type="predicted"/>
<keyword evidence="1" id="KW-1133">Transmembrane helix</keyword>
<name>A0ABV7EUA8_9GAMM</name>
<feature type="transmembrane region" description="Helical" evidence="1">
    <location>
        <begin position="12"/>
        <end position="34"/>
    </location>
</feature>
<keyword evidence="3" id="KW-1185">Reference proteome</keyword>
<evidence type="ECO:0000256" key="1">
    <source>
        <dbReference type="SAM" id="Phobius"/>
    </source>
</evidence>
<keyword evidence="1" id="KW-0472">Membrane</keyword>
<comment type="caution">
    <text evidence="2">The sequence shown here is derived from an EMBL/GenBank/DDBJ whole genome shotgun (WGS) entry which is preliminary data.</text>
</comment>
<evidence type="ECO:0008006" key="4">
    <source>
        <dbReference type="Google" id="ProtNLM"/>
    </source>
</evidence>
<dbReference type="EMBL" id="JBHRSS010000008">
    <property type="protein sequence ID" value="MFC3105448.1"/>
    <property type="molecule type" value="Genomic_DNA"/>
</dbReference>
<organism evidence="2 3">
    <name type="scientific">Salinisphaera aquimarina</name>
    <dbReference type="NCBI Taxonomy" id="2094031"/>
    <lineage>
        <taxon>Bacteria</taxon>
        <taxon>Pseudomonadati</taxon>
        <taxon>Pseudomonadota</taxon>
        <taxon>Gammaproteobacteria</taxon>
        <taxon>Salinisphaerales</taxon>
        <taxon>Salinisphaeraceae</taxon>
        <taxon>Salinisphaera</taxon>
    </lineage>
</organism>
<dbReference type="RefSeq" id="WP_380690994.1">
    <property type="nucleotide sequence ID" value="NZ_JBHRSS010000008.1"/>
</dbReference>
<feature type="transmembrane region" description="Helical" evidence="1">
    <location>
        <begin position="54"/>
        <end position="71"/>
    </location>
</feature>
<sequence>MAASRASRIGAWTVFVFAWAAVLVVALALVAVGVSMADGAVAFSHCLTRIAPYALLWRIGIYVVIGTLYITRWRPRLRALQNRQTDGGEAAHQRLVRVERMFLVVIVAVEVANAPDLIDWMMAG</sequence>
<accession>A0ABV7EUA8</accession>
<gene>
    <name evidence="2" type="ORF">ACFOSU_16355</name>
</gene>
<reference evidence="3" key="1">
    <citation type="journal article" date="2019" name="Int. J. Syst. Evol. Microbiol.">
        <title>The Global Catalogue of Microorganisms (GCM) 10K type strain sequencing project: providing services to taxonomists for standard genome sequencing and annotation.</title>
        <authorList>
            <consortium name="The Broad Institute Genomics Platform"/>
            <consortium name="The Broad Institute Genome Sequencing Center for Infectious Disease"/>
            <person name="Wu L."/>
            <person name="Ma J."/>
        </authorList>
    </citation>
    <scope>NUCLEOTIDE SEQUENCE [LARGE SCALE GENOMIC DNA]</scope>
    <source>
        <strain evidence="3">KCTC 52640</strain>
    </source>
</reference>
<protein>
    <recommendedName>
        <fullName evidence="4">Copper resistance protein D domain-containing protein</fullName>
    </recommendedName>
</protein>
<evidence type="ECO:0000313" key="2">
    <source>
        <dbReference type="EMBL" id="MFC3105448.1"/>
    </source>
</evidence>
<dbReference type="Proteomes" id="UP001595462">
    <property type="component" value="Unassembled WGS sequence"/>
</dbReference>